<keyword evidence="7" id="KW-0812">Transmembrane</keyword>
<feature type="domain" description="Ig-like" evidence="8">
    <location>
        <begin position="429"/>
        <end position="520"/>
    </location>
</feature>
<accession>A0A4S2KN50</accession>
<dbReference type="InterPro" id="IPR003599">
    <property type="entry name" value="Ig_sub"/>
</dbReference>
<dbReference type="PROSITE" id="PS50835">
    <property type="entry name" value="IG_LIKE"/>
    <property type="match status" value="5"/>
</dbReference>
<proteinExistence type="predicted"/>
<evidence type="ECO:0000313" key="9">
    <source>
        <dbReference type="EMBL" id="TGZ49327.1"/>
    </source>
</evidence>
<evidence type="ECO:0000256" key="6">
    <source>
        <dbReference type="SAM" id="MobiDB-lite"/>
    </source>
</evidence>
<keyword evidence="3" id="KW-1015">Disulfide bond</keyword>
<dbReference type="STRING" id="300112.A0A4S2KN50"/>
<evidence type="ECO:0000313" key="10">
    <source>
        <dbReference type="Proteomes" id="UP000310200"/>
    </source>
</evidence>
<dbReference type="Gene3D" id="2.60.40.10">
    <property type="entry name" value="Immunoglobulins"/>
    <property type="match status" value="2"/>
</dbReference>
<dbReference type="InterPro" id="IPR003598">
    <property type="entry name" value="Ig_sub2"/>
</dbReference>
<dbReference type="InterPro" id="IPR007110">
    <property type="entry name" value="Ig-like_dom"/>
</dbReference>
<evidence type="ECO:0000256" key="3">
    <source>
        <dbReference type="ARBA" id="ARBA00023157"/>
    </source>
</evidence>
<sequence>MSVPIADESVETTTIGDIGNVSESTQSTIVPEAEAQSMDDILPGTKPPPIAVVFVDIPEHTETTLGSSVLLACRTASPVAECQWSWQPLPPVHLPLPDVSESPSVSTTTTNPTIATTATPTTHPLPVRQFPAFGNNSNDCSVRFSSTKHEQIGYWTCAARASTSDPFTNTDPAKLSIVNANEIIHEMQLVRSHVSEIVITFATHENVVEVPAGSSAQIMCQTKLPVRECQWSWRQLNQSQPWNLDVKSFPAFGNDSKECSIKFKNVLPEQEGYWTCGARIDPNSSFTQATPVRFLISEVEFVQLSRGVQVAAGESVFLRCLANKPVVQCEWSWRASNSSKEPLLVKKFSPNKDAEHDCSVRFKNILYEEEGLWTCGVRLTPGGILHTAPAATVSLLPTGAFGNEIKIEPSRHSHKSTFFLRLLSQRPIPAKVSFVEVPTDTAVPVGAEATLKCVTSSRVEKCVWTWKPLHGSDPEIVLDRFPSNGDLGRDCSLHLSHVYSEKQGHWSCQVAIVSLNTVLTSPPAKLMVYEQEEVKFSELSQDIQISSGGSILLRCVTSSAVEQCRWSLTPVNSNTTVVVKQFPAAGNEARDCSVRLSHALAEQEGLWTCGARVHGQQNYTDAPPAKLTLLEPVYLRYYMFTSNVKIAEDMFDMAPEIFLPGSFNFIYAREISAAQSNDPNIYQATKAIDAQTNGEPVTIAVWAAPHKMVTLACRVGSVSSKARCHWIHAPKVHVYQNSSRQLAKKTRHSVQMDYTTGICKLLFKPDHSDLGQWTCRFTVNDDDADVEIGSATLVLLNTLADEKLGWIVGTLTAVILFLMIIVVVLVVCKARIFIRKTPEILETLPPGERKQNARSGSEKYTVNQGKINFQFVEDNSHTASLENVLPNRSPRVEKIHGDGVPSKTYENVGL</sequence>
<protein>
    <recommendedName>
        <fullName evidence="8">Ig-like domain-containing protein</fullName>
    </recommendedName>
</protein>
<keyword evidence="5" id="KW-0393">Immunoglobulin domain</keyword>
<keyword evidence="7" id="KW-1133">Transmembrane helix</keyword>
<feature type="compositionally biased region" description="Low complexity" evidence="6">
    <location>
        <begin position="107"/>
        <end position="122"/>
    </location>
</feature>
<dbReference type="InterPro" id="IPR051275">
    <property type="entry name" value="Cell_adhesion_signaling"/>
</dbReference>
<dbReference type="InterPro" id="IPR036179">
    <property type="entry name" value="Ig-like_dom_sf"/>
</dbReference>
<gene>
    <name evidence="9" type="ORF">DBV15_03080</name>
</gene>
<dbReference type="InterPro" id="IPR013783">
    <property type="entry name" value="Ig-like_fold"/>
</dbReference>
<feature type="domain" description="Ig-like" evidence="8">
    <location>
        <begin position="679"/>
        <end position="787"/>
    </location>
</feature>
<feature type="domain" description="Ig-like" evidence="8">
    <location>
        <begin position="291"/>
        <end position="394"/>
    </location>
</feature>
<dbReference type="Proteomes" id="UP000310200">
    <property type="component" value="Unassembled WGS sequence"/>
</dbReference>
<dbReference type="GO" id="GO:0005886">
    <property type="term" value="C:plasma membrane"/>
    <property type="evidence" value="ECO:0007669"/>
    <property type="project" value="TreeGrafter"/>
</dbReference>
<reference evidence="9 10" key="1">
    <citation type="journal article" date="2019" name="Philos. Trans. R. Soc. Lond., B, Biol. Sci.">
        <title>Ant behaviour and brain gene expression of defending hosts depend on the ecological success of the intruding social parasite.</title>
        <authorList>
            <person name="Kaur R."/>
            <person name="Stoldt M."/>
            <person name="Jongepier E."/>
            <person name="Feldmeyer B."/>
            <person name="Menzel F."/>
            <person name="Bornberg-Bauer E."/>
            <person name="Foitzik S."/>
        </authorList>
    </citation>
    <scope>NUCLEOTIDE SEQUENCE [LARGE SCALE GENOMIC DNA]</scope>
    <source>
        <tissue evidence="9">Whole body</tissue>
    </source>
</reference>
<evidence type="ECO:0000256" key="4">
    <source>
        <dbReference type="ARBA" id="ARBA00023180"/>
    </source>
</evidence>
<dbReference type="GO" id="GO:0005911">
    <property type="term" value="C:cell-cell junction"/>
    <property type="evidence" value="ECO:0007669"/>
    <property type="project" value="TreeGrafter"/>
</dbReference>
<feature type="domain" description="Ig-like" evidence="8">
    <location>
        <begin position="48"/>
        <end position="168"/>
    </location>
</feature>
<feature type="region of interest" description="Disordered" evidence="6">
    <location>
        <begin position="100"/>
        <end position="125"/>
    </location>
</feature>
<dbReference type="EMBL" id="QBLH01002167">
    <property type="protein sequence ID" value="TGZ49327.1"/>
    <property type="molecule type" value="Genomic_DNA"/>
</dbReference>
<feature type="domain" description="Ig-like" evidence="8">
    <location>
        <begin position="522"/>
        <end position="628"/>
    </location>
</feature>
<comment type="subcellular location">
    <subcellularLocation>
        <location evidence="1">Membrane</location>
        <topology evidence="1">Single-pass type I membrane protein</topology>
    </subcellularLocation>
</comment>
<evidence type="ECO:0000256" key="7">
    <source>
        <dbReference type="SAM" id="Phobius"/>
    </source>
</evidence>
<dbReference type="PANTHER" id="PTHR11640">
    <property type="entry name" value="NEPHRIN"/>
    <property type="match status" value="1"/>
</dbReference>
<organism evidence="9 10">
    <name type="scientific">Temnothorax longispinosus</name>
    <dbReference type="NCBI Taxonomy" id="300112"/>
    <lineage>
        <taxon>Eukaryota</taxon>
        <taxon>Metazoa</taxon>
        <taxon>Ecdysozoa</taxon>
        <taxon>Arthropoda</taxon>
        <taxon>Hexapoda</taxon>
        <taxon>Insecta</taxon>
        <taxon>Pterygota</taxon>
        <taxon>Neoptera</taxon>
        <taxon>Endopterygota</taxon>
        <taxon>Hymenoptera</taxon>
        <taxon>Apocrita</taxon>
        <taxon>Aculeata</taxon>
        <taxon>Formicoidea</taxon>
        <taxon>Formicidae</taxon>
        <taxon>Myrmicinae</taxon>
        <taxon>Temnothorax</taxon>
    </lineage>
</organism>
<dbReference type="GO" id="GO:0050839">
    <property type="term" value="F:cell adhesion molecule binding"/>
    <property type="evidence" value="ECO:0007669"/>
    <property type="project" value="TreeGrafter"/>
</dbReference>
<comment type="caution">
    <text evidence="9">The sequence shown here is derived from an EMBL/GenBank/DDBJ whole genome shotgun (WGS) entry which is preliminary data.</text>
</comment>
<evidence type="ECO:0000256" key="1">
    <source>
        <dbReference type="ARBA" id="ARBA00004479"/>
    </source>
</evidence>
<keyword evidence="10" id="KW-1185">Reference proteome</keyword>
<dbReference type="PANTHER" id="PTHR11640:SF31">
    <property type="entry name" value="IRREGULAR CHIASM C-ROUGHEST PROTEIN-RELATED"/>
    <property type="match status" value="1"/>
</dbReference>
<dbReference type="AlphaFoldDB" id="A0A4S2KN50"/>
<dbReference type="SMART" id="SM00409">
    <property type="entry name" value="IG"/>
    <property type="match status" value="6"/>
</dbReference>
<evidence type="ECO:0000256" key="5">
    <source>
        <dbReference type="ARBA" id="ARBA00023319"/>
    </source>
</evidence>
<dbReference type="GO" id="GO:0098609">
    <property type="term" value="P:cell-cell adhesion"/>
    <property type="evidence" value="ECO:0007669"/>
    <property type="project" value="TreeGrafter"/>
</dbReference>
<name>A0A4S2KN50_9HYME</name>
<feature type="transmembrane region" description="Helical" evidence="7">
    <location>
        <begin position="804"/>
        <end position="828"/>
    </location>
</feature>
<keyword evidence="4" id="KW-0325">Glycoprotein</keyword>
<evidence type="ECO:0000256" key="2">
    <source>
        <dbReference type="ARBA" id="ARBA00023136"/>
    </source>
</evidence>
<evidence type="ECO:0000259" key="8">
    <source>
        <dbReference type="PROSITE" id="PS50835"/>
    </source>
</evidence>
<dbReference type="SUPFAM" id="SSF48726">
    <property type="entry name" value="Immunoglobulin"/>
    <property type="match status" value="4"/>
</dbReference>
<keyword evidence="2 7" id="KW-0472">Membrane</keyword>
<dbReference type="SMART" id="SM00408">
    <property type="entry name" value="IGc2"/>
    <property type="match status" value="4"/>
</dbReference>